<gene>
    <name evidence="2" type="ORF">F1003_00375</name>
</gene>
<keyword evidence="1" id="KW-0732">Signal</keyword>
<evidence type="ECO:0000256" key="1">
    <source>
        <dbReference type="SAM" id="SignalP"/>
    </source>
</evidence>
<accession>A0A7K1G7W3</accession>
<dbReference type="PANTHER" id="PTHR40590">
    <property type="entry name" value="CYTOPLASMIC PROTEIN-RELATED"/>
    <property type="match status" value="1"/>
</dbReference>
<dbReference type="InterPro" id="IPR002816">
    <property type="entry name" value="TraB/PrgY/GumN_fam"/>
</dbReference>
<comment type="caution">
    <text evidence="2">The sequence shown here is derived from an EMBL/GenBank/DDBJ whole genome shotgun (WGS) entry which is preliminary data.</text>
</comment>
<dbReference type="AlphaFoldDB" id="A0A7K1G7W3"/>
<dbReference type="Proteomes" id="UP000447545">
    <property type="component" value="Unassembled WGS sequence"/>
</dbReference>
<reference evidence="2 3" key="1">
    <citation type="submission" date="2019-11" db="EMBL/GenBank/DDBJ databases">
        <title>Winogradskyella ouciana sp. nov., isolated from the hadal seawater of the Mariana Trench.</title>
        <authorList>
            <person name="Liu R."/>
        </authorList>
    </citation>
    <scope>NUCLEOTIDE SEQUENCE [LARGE SCALE GENOMIC DNA]</scope>
    <source>
        <strain evidence="2 3">ZXX205</strain>
    </source>
</reference>
<proteinExistence type="predicted"/>
<name>A0A7K1G7W3_9FLAO</name>
<dbReference type="InterPro" id="IPR047111">
    <property type="entry name" value="YbaP-like"/>
</dbReference>
<protein>
    <submittedName>
        <fullName evidence="2">TraB/GumN family protein</fullName>
    </submittedName>
</protein>
<evidence type="ECO:0000313" key="2">
    <source>
        <dbReference type="EMBL" id="MTE25372.1"/>
    </source>
</evidence>
<dbReference type="Pfam" id="PF01963">
    <property type="entry name" value="TraB_PrgY_gumN"/>
    <property type="match status" value="1"/>
</dbReference>
<evidence type="ECO:0000313" key="3">
    <source>
        <dbReference type="Proteomes" id="UP000447545"/>
    </source>
</evidence>
<dbReference type="EMBL" id="WJYA01000001">
    <property type="protein sequence ID" value="MTE25372.1"/>
    <property type="molecule type" value="Genomic_DNA"/>
</dbReference>
<dbReference type="CDD" id="cd14789">
    <property type="entry name" value="Tiki"/>
    <property type="match status" value="1"/>
</dbReference>
<feature type="signal peptide" evidence="1">
    <location>
        <begin position="1"/>
        <end position="20"/>
    </location>
</feature>
<feature type="chain" id="PRO_5029889236" evidence="1">
    <location>
        <begin position="21"/>
        <end position="287"/>
    </location>
</feature>
<sequence>MKRILSAFVATLISIFSINAQELENSTLWKIEGNGLENPSYLFDTIHLTCDATLEDDVKRALDETSQIVLELDMDDPTMQTKLMSGIYLSEGESIKDYVSDDEYKAIDSLLTNQLGMPLKLMENVKPFFLSSSLYPKMLDCPMQSFELEFMKVAKEQNEDIKGLETVEDQLKVFDEIPLEDQYADLVRMAEDNLQYDKTSFAKMLDIYKKENITELLELMNDENNITVSEHQDILLDERNKNWISKITEYAKEQPTFFGVGAGHLAGKNGVINLLRNAGYTVTAVLE</sequence>
<keyword evidence="3" id="KW-1185">Reference proteome</keyword>
<organism evidence="2 3">
    <name type="scientific">Winogradskyella ouciana</name>
    <dbReference type="NCBI Taxonomy" id="2608631"/>
    <lineage>
        <taxon>Bacteria</taxon>
        <taxon>Pseudomonadati</taxon>
        <taxon>Bacteroidota</taxon>
        <taxon>Flavobacteriia</taxon>
        <taxon>Flavobacteriales</taxon>
        <taxon>Flavobacteriaceae</taxon>
        <taxon>Winogradskyella</taxon>
    </lineage>
</organism>
<dbReference type="PANTHER" id="PTHR40590:SF1">
    <property type="entry name" value="CYTOPLASMIC PROTEIN"/>
    <property type="match status" value="1"/>
</dbReference>
<dbReference type="RefSeq" id="WP_155087219.1">
    <property type="nucleotide sequence ID" value="NZ_WJYA01000001.1"/>
</dbReference>